<keyword evidence="3" id="KW-1185">Reference proteome</keyword>
<proteinExistence type="predicted"/>
<name>G7LAT5_MEDTR</name>
<evidence type="ECO:0000313" key="3">
    <source>
        <dbReference type="Proteomes" id="UP000002051"/>
    </source>
</evidence>
<dbReference type="AlphaFoldDB" id="G7LAT5"/>
<reference evidence="1 3" key="1">
    <citation type="journal article" date="2011" name="Nature">
        <title>The Medicago genome provides insight into the evolution of rhizobial symbioses.</title>
        <authorList>
            <person name="Young N.D."/>
            <person name="Debelle F."/>
            <person name="Oldroyd G.E."/>
            <person name="Geurts R."/>
            <person name="Cannon S.B."/>
            <person name="Udvardi M.K."/>
            <person name="Benedito V.A."/>
            <person name="Mayer K.F."/>
            <person name="Gouzy J."/>
            <person name="Schoof H."/>
            <person name="Van de Peer Y."/>
            <person name="Proost S."/>
            <person name="Cook D.R."/>
            <person name="Meyers B.C."/>
            <person name="Spannagl M."/>
            <person name="Cheung F."/>
            <person name="De Mita S."/>
            <person name="Krishnakumar V."/>
            <person name="Gundlach H."/>
            <person name="Zhou S."/>
            <person name="Mudge J."/>
            <person name="Bharti A.K."/>
            <person name="Murray J.D."/>
            <person name="Naoumkina M.A."/>
            <person name="Rosen B."/>
            <person name="Silverstein K.A."/>
            <person name="Tang H."/>
            <person name="Rombauts S."/>
            <person name="Zhao P.X."/>
            <person name="Zhou P."/>
            <person name="Barbe V."/>
            <person name="Bardou P."/>
            <person name="Bechner M."/>
            <person name="Bellec A."/>
            <person name="Berger A."/>
            <person name="Berges H."/>
            <person name="Bidwell S."/>
            <person name="Bisseling T."/>
            <person name="Choisne N."/>
            <person name="Couloux A."/>
            <person name="Denny R."/>
            <person name="Deshpande S."/>
            <person name="Dai X."/>
            <person name="Doyle J.J."/>
            <person name="Dudez A.M."/>
            <person name="Farmer A.D."/>
            <person name="Fouteau S."/>
            <person name="Franken C."/>
            <person name="Gibelin C."/>
            <person name="Gish J."/>
            <person name="Goldstein S."/>
            <person name="Gonzalez A.J."/>
            <person name="Green P.J."/>
            <person name="Hallab A."/>
            <person name="Hartog M."/>
            <person name="Hua A."/>
            <person name="Humphray S.J."/>
            <person name="Jeong D.H."/>
            <person name="Jing Y."/>
            <person name="Jocker A."/>
            <person name="Kenton S.M."/>
            <person name="Kim D.J."/>
            <person name="Klee K."/>
            <person name="Lai H."/>
            <person name="Lang C."/>
            <person name="Lin S."/>
            <person name="Macmil S.L."/>
            <person name="Magdelenat G."/>
            <person name="Matthews L."/>
            <person name="McCorrison J."/>
            <person name="Monaghan E.L."/>
            <person name="Mun J.H."/>
            <person name="Najar F.Z."/>
            <person name="Nicholson C."/>
            <person name="Noirot C."/>
            <person name="O'Bleness M."/>
            <person name="Paule C.R."/>
            <person name="Poulain J."/>
            <person name="Prion F."/>
            <person name="Qin B."/>
            <person name="Qu C."/>
            <person name="Retzel E.F."/>
            <person name="Riddle C."/>
            <person name="Sallet E."/>
            <person name="Samain S."/>
            <person name="Samson N."/>
            <person name="Sanders I."/>
            <person name="Saurat O."/>
            <person name="Scarpelli C."/>
            <person name="Schiex T."/>
            <person name="Segurens B."/>
            <person name="Severin A.J."/>
            <person name="Sherrier D.J."/>
            <person name="Shi R."/>
            <person name="Sims S."/>
            <person name="Singer S.R."/>
            <person name="Sinharoy S."/>
            <person name="Sterck L."/>
            <person name="Viollet A."/>
            <person name="Wang B.B."/>
            <person name="Wang K."/>
            <person name="Wang M."/>
            <person name="Wang X."/>
            <person name="Warfsmann J."/>
            <person name="Weissenbach J."/>
            <person name="White D.D."/>
            <person name="White J.D."/>
            <person name="Wiley G.B."/>
            <person name="Wincker P."/>
            <person name="Xing Y."/>
            <person name="Yang L."/>
            <person name="Yao Z."/>
            <person name="Ying F."/>
            <person name="Zhai J."/>
            <person name="Zhou L."/>
            <person name="Zuber A."/>
            <person name="Denarie J."/>
            <person name="Dixon R.A."/>
            <person name="May G.D."/>
            <person name="Schwartz D.C."/>
            <person name="Rogers J."/>
            <person name="Quetier F."/>
            <person name="Town C.D."/>
            <person name="Roe B.A."/>
        </authorList>
    </citation>
    <scope>NUCLEOTIDE SEQUENCE [LARGE SCALE GENOMIC DNA]</scope>
    <source>
        <strain evidence="1">A17</strain>
        <strain evidence="2 3">cv. Jemalong A17</strain>
    </source>
</reference>
<dbReference type="Proteomes" id="UP000002051">
    <property type="component" value="Chromosome 8"/>
</dbReference>
<evidence type="ECO:0000313" key="1">
    <source>
        <dbReference type="EMBL" id="AET01994.1"/>
    </source>
</evidence>
<sequence length="92" mass="10044">MGTGMGSPNPSGTWMWFDFLSSLDVGKVTGKYMRTGYGDGEGKTRPLPAPLPCLVVRLNLAQFERNLFFFVVLAFSSLHIVPCKLEIDGSTA</sequence>
<evidence type="ECO:0000313" key="2">
    <source>
        <dbReference type="EnsemblPlants" id="AET01994"/>
    </source>
</evidence>
<organism evidence="1 3">
    <name type="scientific">Medicago truncatula</name>
    <name type="common">Barrel medic</name>
    <name type="synonym">Medicago tribuloides</name>
    <dbReference type="NCBI Taxonomy" id="3880"/>
    <lineage>
        <taxon>Eukaryota</taxon>
        <taxon>Viridiplantae</taxon>
        <taxon>Streptophyta</taxon>
        <taxon>Embryophyta</taxon>
        <taxon>Tracheophyta</taxon>
        <taxon>Spermatophyta</taxon>
        <taxon>Magnoliopsida</taxon>
        <taxon>eudicotyledons</taxon>
        <taxon>Gunneridae</taxon>
        <taxon>Pentapetalae</taxon>
        <taxon>rosids</taxon>
        <taxon>fabids</taxon>
        <taxon>Fabales</taxon>
        <taxon>Fabaceae</taxon>
        <taxon>Papilionoideae</taxon>
        <taxon>50 kb inversion clade</taxon>
        <taxon>NPAAA clade</taxon>
        <taxon>Hologalegina</taxon>
        <taxon>IRL clade</taxon>
        <taxon>Trifolieae</taxon>
        <taxon>Medicago</taxon>
    </lineage>
</organism>
<gene>
    <name evidence="1" type="ordered locus">MTR_8g027050</name>
</gene>
<dbReference type="HOGENOM" id="CLU_2416689_0_0_1"/>
<reference evidence="1 3" key="2">
    <citation type="journal article" date="2014" name="BMC Genomics">
        <title>An improved genome release (version Mt4.0) for the model legume Medicago truncatula.</title>
        <authorList>
            <person name="Tang H."/>
            <person name="Krishnakumar V."/>
            <person name="Bidwell S."/>
            <person name="Rosen B."/>
            <person name="Chan A."/>
            <person name="Zhou S."/>
            <person name="Gentzbittel L."/>
            <person name="Childs K.L."/>
            <person name="Yandell M."/>
            <person name="Gundlach H."/>
            <person name="Mayer K.F."/>
            <person name="Schwartz D.C."/>
            <person name="Town C.D."/>
        </authorList>
    </citation>
    <scope>GENOME REANNOTATION</scope>
    <source>
        <strain evidence="2 3">cv. Jemalong A17</strain>
    </source>
</reference>
<dbReference type="EMBL" id="CM001224">
    <property type="protein sequence ID" value="AET01994.1"/>
    <property type="molecule type" value="Genomic_DNA"/>
</dbReference>
<protein>
    <submittedName>
        <fullName evidence="1 2">Uncharacterized protein</fullName>
    </submittedName>
</protein>
<dbReference type="PaxDb" id="3880-AET01994"/>
<dbReference type="EnsemblPlants" id="AET01994">
    <property type="protein sequence ID" value="AET01994"/>
    <property type="gene ID" value="MTR_8g027050"/>
</dbReference>
<accession>G7LAT5</accession>
<reference evidence="2" key="3">
    <citation type="submission" date="2015-04" db="UniProtKB">
        <authorList>
            <consortium name="EnsemblPlants"/>
        </authorList>
    </citation>
    <scope>IDENTIFICATION</scope>
    <source>
        <strain evidence="2">cv. Jemalong A17</strain>
    </source>
</reference>